<evidence type="ECO:0000313" key="1">
    <source>
        <dbReference type="EMBL" id="MDY0749151.1"/>
    </source>
</evidence>
<reference evidence="1 2" key="1">
    <citation type="submission" date="2023-11" db="EMBL/GenBank/DDBJ databases">
        <title>Paucibacter sp. nov., isolated from fresh soil in Korea.</title>
        <authorList>
            <person name="Le N.T.T."/>
        </authorList>
    </citation>
    <scope>NUCLEOTIDE SEQUENCE [LARGE SCALE GENOMIC DNA]</scope>
    <source>
        <strain evidence="1 2">R3-3</strain>
    </source>
</reference>
<name>A0ABU5DS45_9BURK</name>
<dbReference type="InterPro" id="IPR027417">
    <property type="entry name" value="P-loop_NTPase"/>
</dbReference>
<keyword evidence="2" id="KW-1185">Reference proteome</keyword>
<dbReference type="EMBL" id="JAXCLA010000015">
    <property type="protein sequence ID" value="MDY0749151.1"/>
    <property type="molecule type" value="Genomic_DNA"/>
</dbReference>
<organism evidence="1 2">
    <name type="scientific">Roseateles agri</name>
    <dbReference type="NCBI Taxonomy" id="3098619"/>
    <lineage>
        <taxon>Bacteria</taxon>
        <taxon>Pseudomonadati</taxon>
        <taxon>Pseudomonadota</taxon>
        <taxon>Betaproteobacteria</taxon>
        <taxon>Burkholderiales</taxon>
        <taxon>Sphaerotilaceae</taxon>
        <taxon>Roseateles</taxon>
    </lineage>
</organism>
<sequence length="470" mass="53828">MQHLRIERLSRKTHAGVVEALEFRDGLNLVTGPPNAGKTQWVRMLDYLFGDPEPFFNRFPRENFAQYESIAAEVRLGSESFQLERFIGLDGMKTKVEIDGTSHDLKGFQHWLLGKLDYPPVRYPKGVSSLERTWPELSFRTLYRHIYRQQRFWSDLADRQTPIETSACILQFLDLAADVYGEDLQKLRSLRERADRHAVEIYAGRMALWLMAGGSTAELPDAKALNALNPKRIVSKLQEELSALEAAIQLGPESTAPAQIPDRARLEQLVADARRAGEGHERLRSAEVLQSWSSTSEVHLKQTQQEIWELSERIRLADLSDMLKKRTDFLCEAMNEYLRLVNQLNPQLWRHRDVSIRISRRNELQLCVGDVQWDRALGGSDGLLFLMAYHYGLLSLSAQDEFRYPGIVVVDFPAYFRGRAISEIEGLVTKPFADLLEREAFSTCQVIFVGASFSGENRCHRIMLDSGYLH</sequence>
<dbReference type="Proteomes" id="UP001285263">
    <property type="component" value="Unassembled WGS sequence"/>
</dbReference>
<evidence type="ECO:0000313" key="2">
    <source>
        <dbReference type="Proteomes" id="UP001285263"/>
    </source>
</evidence>
<accession>A0ABU5DS45</accession>
<dbReference type="SUPFAM" id="SSF52540">
    <property type="entry name" value="P-loop containing nucleoside triphosphate hydrolases"/>
    <property type="match status" value="1"/>
</dbReference>
<comment type="caution">
    <text evidence="1">The sequence shown here is derived from an EMBL/GenBank/DDBJ whole genome shotgun (WGS) entry which is preliminary data.</text>
</comment>
<gene>
    <name evidence="1" type="ORF">SNE35_31935</name>
</gene>
<protein>
    <recommendedName>
        <fullName evidence="3">ATP-binding protein</fullName>
    </recommendedName>
</protein>
<dbReference type="Gene3D" id="3.40.50.300">
    <property type="entry name" value="P-loop containing nucleotide triphosphate hydrolases"/>
    <property type="match status" value="1"/>
</dbReference>
<proteinExistence type="predicted"/>
<evidence type="ECO:0008006" key="3">
    <source>
        <dbReference type="Google" id="ProtNLM"/>
    </source>
</evidence>